<accession>A0A1J0MG63</accession>
<comment type="function">
    <text evidence="1">During phage morphogenesis, plays an essential role in the head-tail joining step. The associated nuclease activity is essential for morphogenesis, possibly by cleaving packaged DNA to enable the joining of heads to tails. Displays both exo- and endonuclease activity.</text>
</comment>
<proteinExistence type="inferred from homology"/>
<feature type="active site" evidence="1">
    <location>
        <position position="70"/>
    </location>
</feature>
<dbReference type="InterPro" id="IPR046390">
    <property type="entry name" value="NUCL_HEAD_T4"/>
</dbReference>
<dbReference type="OrthoDB" id="13184at10239"/>
<dbReference type="EMBL" id="KX147096">
    <property type="protein sequence ID" value="ANM47149.1"/>
    <property type="molecule type" value="Genomic_DNA"/>
</dbReference>
<dbReference type="Proteomes" id="UP000230444">
    <property type="component" value="Segment"/>
</dbReference>
<protein>
    <recommendedName>
        <fullName evidence="1">Head completion nuclease</fullName>
        <ecNumber evidence="1">3.1.-.-</ecNumber>
    </recommendedName>
</protein>
<evidence type="ECO:0000313" key="6">
    <source>
        <dbReference type="Proteomes" id="UP000230444"/>
    </source>
</evidence>
<dbReference type="EC" id="3.1.-.-" evidence="1"/>
<evidence type="ECO:0000313" key="7">
    <source>
        <dbReference type="Proteomes" id="UP000231470"/>
    </source>
</evidence>
<keyword evidence="7" id="KW-1185">Reference proteome</keyword>
<dbReference type="GO" id="GO:0004527">
    <property type="term" value="F:exonuclease activity"/>
    <property type="evidence" value="ECO:0007669"/>
    <property type="project" value="UniProtKB-UniRule"/>
</dbReference>
<reference evidence="4 7" key="2">
    <citation type="journal article" date="2017" name="Arch. Virol.">
        <title>First complete genome sequence of a virulent bacteriophage infecting the opportunistic pathogen Serratia rubidaea.</title>
        <authorList>
            <person name="Xing S."/>
            <person name="Ma T."/>
            <person name="Zhang X."/>
            <person name="Huang Y."/>
            <person name="Mi Z."/>
            <person name="Sun Q."/>
            <person name="An X."/>
            <person name="Fan H."/>
            <person name="Wu S."/>
            <person name="Wei L."/>
            <person name="Tong Y."/>
        </authorList>
    </citation>
    <scope>NUCLEOTIDE SEQUENCE [LARGE SCALE GENOMIC DNA]</scope>
</reference>
<dbReference type="EMBL" id="KY073123">
    <property type="protein sequence ID" value="APD20057.1"/>
    <property type="molecule type" value="Genomic_DNA"/>
</dbReference>
<dbReference type="RefSeq" id="YP_009615950.1">
    <property type="nucleotide sequence ID" value="NC_042047.1"/>
</dbReference>
<dbReference type="Pfam" id="PF08722">
    <property type="entry name" value="Tn7_TnsA-like_N"/>
    <property type="match status" value="1"/>
</dbReference>
<sequence length="205" mass="24151">MAMYLQGKYAPINPKKYRGDVHKIVFRSSLELVAFKFCDTNPAIVYWSSEETVIPYISPVDGRPHRYFMDLKVWTRSANSEELKVTLIEIKPKDQIKEPKKTKTMKESTFNNSMRTYLVNQAKWTATREHCAKMGWSFIIWTEEHLVPGEDPDVKKQFAIRSKKKREKEIDDKRRAENIRALKEQMRKTIKADEPKERDDGLLLP</sequence>
<evidence type="ECO:0000313" key="5">
    <source>
        <dbReference type="EMBL" id="APD20057.1"/>
    </source>
</evidence>
<feature type="domain" description="TnsA endonuclease N-terminal" evidence="3">
    <location>
        <begin position="41"/>
        <end position="143"/>
    </location>
</feature>
<dbReference type="InterPro" id="IPR014833">
    <property type="entry name" value="TnsA_N"/>
</dbReference>
<reference evidence="5 6" key="1">
    <citation type="submission" date="2016-11" db="EMBL/GenBank/DDBJ databases">
        <title>Complete genome of the first virulent bacteriophage infecting the opportunist pathogen Serratia rubidaea.</title>
        <authorList>
            <person name="Xing S."/>
            <person name="Ma T."/>
            <person name="Zhang X."/>
            <person name="Huang Y."/>
            <person name="Mi Z."/>
            <person name="Sun Q."/>
            <person name="An X."/>
            <person name="Fan H."/>
            <person name="Wu S."/>
            <person name="Lin W."/>
            <person name="Tong Y."/>
        </authorList>
    </citation>
    <scope>NUCLEOTIDE SEQUENCE [LARGE SCALE GENOMIC DNA]</scope>
</reference>
<evidence type="ECO:0000259" key="3">
    <source>
        <dbReference type="Pfam" id="PF08722"/>
    </source>
</evidence>
<dbReference type="KEGG" id="vg:40092431"/>
<feature type="active site" evidence="1">
    <location>
        <position position="31"/>
    </location>
</feature>
<keyword evidence="1" id="KW-0255">Endonuclease</keyword>
<name>A0A1J0MG63_9CAUD</name>
<evidence type="ECO:0000313" key="4">
    <source>
        <dbReference type="EMBL" id="ANM47149.1"/>
    </source>
</evidence>
<evidence type="ECO:0000256" key="2">
    <source>
        <dbReference type="SAM" id="MobiDB-lite"/>
    </source>
</evidence>
<keyword evidence="1" id="KW-0540">Nuclease</keyword>
<comment type="similarity">
    <text evidence="1">Belongs to the Caudovirales head completion nuclease family.</text>
</comment>
<feature type="compositionally biased region" description="Basic and acidic residues" evidence="2">
    <location>
        <begin position="167"/>
        <end position="205"/>
    </location>
</feature>
<dbReference type="GeneID" id="40092431"/>
<feature type="active site" evidence="1">
    <location>
        <position position="91"/>
    </location>
</feature>
<keyword evidence="1" id="KW-0269">Exonuclease</keyword>
<keyword evidence="1" id="KW-0378">Hydrolase</keyword>
<dbReference type="HAMAP" id="MF_04160">
    <property type="entry name" value="NUCL_HEAD_T4"/>
    <property type="match status" value="1"/>
</dbReference>
<dbReference type="Proteomes" id="UP000231470">
    <property type="component" value="Segment"/>
</dbReference>
<dbReference type="GO" id="GO:0004519">
    <property type="term" value="F:endonuclease activity"/>
    <property type="evidence" value="ECO:0007669"/>
    <property type="project" value="UniProtKB-UniRule"/>
</dbReference>
<organism evidence="5 6">
    <name type="scientific">Serratia phage vB_Sru_IME250</name>
    <dbReference type="NCBI Taxonomy" id="1852640"/>
    <lineage>
        <taxon>Viruses</taxon>
        <taxon>Duplodnaviria</taxon>
        <taxon>Heunggongvirae</taxon>
        <taxon>Uroviricota</taxon>
        <taxon>Caudoviricetes</taxon>
        <taxon>Pantevenvirales</taxon>
        <taxon>Ackermannviridae</taxon>
        <taxon>Taipeivirus</taxon>
        <taxon>Taipeivirus IME250</taxon>
    </lineage>
</organism>
<evidence type="ECO:0000256" key="1">
    <source>
        <dbReference type="HAMAP-Rule" id="MF_04160"/>
    </source>
</evidence>
<feature type="region of interest" description="Disordered" evidence="2">
    <location>
        <begin position="163"/>
        <end position="205"/>
    </location>
</feature>